<evidence type="ECO:0000256" key="1">
    <source>
        <dbReference type="SAM" id="MobiDB-lite"/>
    </source>
</evidence>
<protein>
    <submittedName>
        <fullName evidence="2">Uncharacterized protein</fullName>
    </submittedName>
</protein>
<organism evidence="2">
    <name type="scientific">Pseudo-nitzschia arenysensis</name>
    <dbReference type="NCBI Taxonomy" id="697910"/>
    <lineage>
        <taxon>Eukaryota</taxon>
        <taxon>Sar</taxon>
        <taxon>Stramenopiles</taxon>
        <taxon>Ochrophyta</taxon>
        <taxon>Bacillariophyta</taxon>
        <taxon>Bacillariophyceae</taxon>
        <taxon>Bacillariophycidae</taxon>
        <taxon>Bacillariales</taxon>
        <taxon>Bacillariaceae</taxon>
        <taxon>Pseudo-nitzschia</taxon>
    </lineage>
</organism>
<reference evidence="2" key="1">
    <citation type="submission" date="2021-01" db="EMBL/GenBank/DDBJ databases">
        <authorList>
            <person name="Corre E."/>
            <person name="Pelletier E."/>
            <person name="Niang G."/>
            <person name="Scheremetjew M."/>
            <person name="Finn R."/>
            <person name="Kale V."/>
            <person name="Holt S."/>
            <person name="Cochrane G."/>
            <person name="Meng A."/>
            <person name="Brown T."/>
            <person name="Cohen L."/>
        </authorList>
    </citation>
    <scope>NUCLEOTIDE SEQUENCE</scope>
    <source>
        <strain evidence="2">B593</strain>
    </source>
</reference>
<dbReference type="EMBL" id="HBEH01000218">
    <property type="protein sequence ID" value="CAD8343492.1"/>
    <property type="molecule type" value="Transcribed_RNA"/>
</dbReference>
<gene>
    <name evidence="2" type="ORF">PARE0329_LOCUS127</name>
</gene>
<dbReference type="AlphaFoldDB" id="A0A7S0F7L2"/>
<accession>A0A7S0F7L2</accession>
<name>A0A7S0F7L2_9STRA</name>
<evidence type="ECO:0000313" key="2">
    <source>
        <dbReference type="EMBL" id="CAD8343492.1"/>
    </source>
</evidence>
<feature type="compositionally biased region" description="Acidic residues" evidence="1">
    <location>
        <begin position="79"/>
        <end position="89"/>
    </location>
</feature>
<feature type="region of interest" description="Disordered" evidence="1">
    <location>
        <begin position="79"/>
        <end position="102"/>
    </location>
</feature>
<proteinExistence type="predicted"/>
<sequence>MVSAILLIGYLAVLTLAGLLGFAAVDFFYPTEKAQGEEGSDTKKESAIVEYIKSGAMLVKMAVLTVIVSIADLVKEPEEPETVTEYDNMDVEKTSGPQEANC</sequence>